<gene>
    <name evidence="2" type="ORF">NCTC11546_00573</name>
</gene>
<evidence type="ECO:0000313" key="2">
    <source>
        <dbReference type="EMBL" id="SQA77367.1"/>
    </source>
</evidence>
<dbReference type="PROSITE" id="PS51257">
    <property type="entry name" value="PROKAR_LIPOPROTEIN"/>
    <property type="match status" value="1"/>
</dbReference>
<dbReference type="RefSeq" id="WP_016478922.1">
    <property type="nucleotide sequence ID" value="NZ_UARG01000017.1"/>
</dbReference>
<dbReference type="AlphaFoldDB" id="A0A2X2RFZ3"/>
<accession>A0A2X2RFZ3</accession>
<protein>
    <recommendedName>
        <fullName evidence="4">DUF1735 domain-containing protein</fullName>
    </recommendedName>
</protein>
<feature type="chain" id="PRO_5015964419" description="DUF1735 domain-containing protein" evidence="1">
    <location>
        <begin position="19"/>
        <end position="333"/>
    </location>
</feature>
<dbReference type="EMBL" id="UARG01000017">
    <property type="protein sequence ID" value="SQA77367.1"/>
    <property type="molecule type" value="Genomic_DNA"/>
</dbReference>
<keyword evidence="1" id="KW-0732">Signal</keyword>
<proteinExistence type="predicted"/>
<evidence type="ECO:0008006" key="4">
    <source>
        <dbReference type="Google" id="ProtNLM"/>
    </source>
</evidence>
<evidence type="ECO:0000313" key="3">
    <source>
        <dbReference type="Proteomes" id="UP000249891"/>
    </source>
</evidence>
<dbReference type="SUPFAM" id="SSF49785">
    <property type="entry name" value="Galactose-binding domain-like"/>
    <property type="match status" value="1"/>
</dbReference>
<dbReference type="InterPro" id="IPR008979">
    <property type="entry name" value="Galactose-bd-like_sf"/>
</dbReference>
<sequence>MKRIYLLGALLTAVLAISCTPDTKELDVLKEPAPTVPQVSNPPVDLSKTLVIFSPNETIEKIFRDPTSKTISATTFTFTPKFAKRALQNGEVINLKIETEKVGYERSLPEGSFTIEKAELSSGTVSETFKVTLKPYAFKDLDITKEYTLRFRVKVTSTTPTDLPVATSDQDSAYRIKISFTEEEYPQGDNIELINADTIDDDKKLDSNKYTFDSNYKSDRLGALKDENYNTNWWINTEEEVYLKTTFTEETTVRGVIIVQNQRWAENKTIGGVDIYATPDNIKEYLQGTYTRDEHRKKLCIKFKVPIKVRTLTFKNFKKYNNQYIDVYEVEFF</sequence>
<evidence type="ECO:0000256" key="1">
    <source>
        <dbReference type="SAM" id="SignalP"/>
    </source>
</evidence>
<feature type="signal peptide" evidence="1">
    <location>
        <begin position="1"/>
        <end position="18"/>
    </location>
</feature>
<name>A0A2X2RFZ3_CAPOC</name>
<dbReference type="Gene3D" id="2.60.120.260">
    <property type="entry name" value="Galactose-binding domain-like"/>
    <property type="match status" value="1"/>
</dbReference>
<organism evidence="2 3">
    <name type="scientific">Capnocytophaga ochracea</name>
    <dbReference type="NCBI Taxonomy" id="1018"/>
    <lineage>
        <taxon>Bacteria</taxon>
        <taxon>Pseudomonadati</taxon>
        <taxon>Bacteroidota</taxon>
        <taxon>Flavobacteriia</taxon>
        <taxon>Flavobacteriales</taxon>
        <taxon>Flavobacteriaceae</taxon>
        <taxon>Capnocytophaga</taxon>
    </lineage>
</organism>
<dbReference type="Proteomes" id="UP000249891">
    <property type="component" value="Unassembled WGS sequence"/>
</dbReference>
<reference evidence="2 3" key="1">
    <citation type="submission" date="2018-06" db="EMBL/GenBank/DDBJ databases">
        <authorList>
            <consortium name="Pathogen Informatics"/>
            <person name="Doyle S."/>
        </authorList>
    </citation>
    <scope>NUCLEOTIDE SEQUENCE [LARGE SCALE GENOMIC DNA]</scope>
    <source>
        <strain evidence="2 3">NCTC11546</strain>
    </source>
</reference>